<keyword evidence="6 12" id="KW-1133">Transmembrane helix</keyword>
<evidence type="ECO:0000256" key="3">
    <source>
        <dbReference type="ARBA" id="ARBA00018103"/>
    </source>
</evidence>
<dbReference type="PANTHER" id="PTHR21102:SF0">
    <property type="entry name" value="OPALIN"/>
    <property type="match status" value="1"/>
</dbReference>
<gene>
    <name evidence="14" type="primary">OPALIN</name>
</gene>
<evidence type="ECO:0000256" key="4">
    <source>
        <dbReference type="ARBA" id="ARBA00022475"/>
    </source>
</evidence>
<organism evidence="13 14">
    <name type="scientific">Chrysochloris asiatica</name>
    <name type="common">Cape golden mole</name>
    <dbReference type="NCBI Taxonomy" id="185453"/>
    <lineage>
        <taxon>Eukaryota</taxon>
        <taxon>Metazoa</taxon>
        <taxon>Chordata</taxon>
        <taxon>Craniata</taxon>
        <taxon>Vertebrata</taxon>
        <taxon>Euteleostomi</taxon>
        <taxon>Mammalia</taxon>
        <taxon>Eutheria</taxon>
        <taxon>Afrotheria</taxon>
        <taxon>Chrysochloridae</taxon>
        <taxon>Chrysochlorinae</taxon>
        <taxon>Chrysochloris</taxon>
    </lineage>
</organism>
<keyword evidence="13" id="KW-1185">Reference proteome</keyword>
<evidence type="ECO:0000256" key="8">
    <source>
        <dbReference type="ARBA" id="ARBA00023180"/>
    </source>
</evidence>
<dbReference type="GO" id="GO:0044291">
    <property type="term" value="C:cell-cell contact zone"/>
    <property type="evidence" value="ECO:0007669"/>
    <property type="project" value="TreeGrafter"/>
</dbReference>
<accession>A0A9B0T392</accession>
<name>A0A9B0T392_CHRAS</name>
<dbReference type="PANTHER" id="PTHR21102">
    <property type="entry name" value="OPALIN"/>
    <property type="match status" value="1"/>
</dbReference>
<dbReference type="AlphaFoldDB" id="A0A9B0T392"/>
<evidence type="ECO:0000256" key="2">
    <source>
        <dbReference type="ARBA" id="ARBA00004251"/>
    </source>
</evidence>
<keyword evidence="5 12" id="KW-0812">Transmembrane</keyword>
<protein>
    <recommendedName>
        <fullName evidence="3">Opalin</fullName>
    </recommendedName>
    <alternativeName>
        <fullName evidence="10">Oligodendrocytic myelin paranodal and inner loop protein</fullName>
    </alternativeName>
    <alternativeName>
        <fullName evidence="9">Transmembrane protein 10</fullName>
    </alternativeName>
</protein>
<proteinExistence type="predicted"/>
<evidence type="ECO:0000256" key="9">
    <source>
        <dbReference type="ARBA" id="ARBA00031187"/>
    </source>
</evidence>
<evidence type="ECO:0000313" key="13">
    <source>
        <dbReference type="Proteomes" id="UP000504623"/>
    </source>
</evidence>
<comment type="subcellular location">
    <subcellularLocation>
        <location evidence="2">Cell membrane</location>
        <topology evidence="2">Single-pass type I membrane protein</topology>
    </subcellularLocation>
</comment>
<evidence type="ECO:0000256" key="12">
    <source>
        <dbReference type="SAM" id="Phobius"/>
    </source>
</evidence>
<evidence type="ECO:0000313" key="14">
    <source>
        <dbReference type="RefSeq" id="XP_006831518.1"/>
    </source>
</evidence>
<keyword evidence="8" id="KW-0325">Glycoprotein</keyword>
<keyword evidence="7 12" id="KW-0472">Membrane</keyword>
<feature type="transmembrane region" description="Helical" evidence="12">
    <location>
        <begin position="33"/>
        <end position="56"/>
    </location>
</feature>
<dbReference type="OrthoDB" id="9831411at2759"/>
<dbReference type="InterPro" id="IPR026609">
    <property type="entry name" value="Opalin"/>
</dbReference>
<evidence type="ECO:0000256" key="10">
    <source>
        <dbReference type="ARBA" id="ARBA00031223"/>
    </source>
</evidence>
<evidence type="ECO:0000256" key="5">
    <source>
        <dbReference type="ARBA" id="ARBA00022692"/>
    </source>
</evidence>
<sequence>MGRSFSLNFTLLTNTTSSPVVTGAKEANCGHSVGLAAGIPSLVATALLVALLLTLIHRRRRNNYGSTEEHERPCEISDIYDNPKVSENPRHSSTNDSVLVAEEGHIYVKTVTGSEQPTDDIYHPPPVEMERRQGLWWLFPRLSLE</sequence>
<comment type="function">
    <text evidence="1">Central nervous system-specific myelin protein that increase myelin genes expression during oligodendrocyte differentiation. Promotes oligodendrocyte terminal differentiation.</text>
</comment>
<evidence type="ECO:0000256" key="11">
    <source>
        <dbReference type="SAM" id="MobiDB-lite"/>
    </source>
</evidence>
<evidence type="ECO:0000256" key="6">
    <source>
        <dbReference type="ARBA" id="ARBA00022989"/>
    </source>
</evidence>
<dbReference type="CTD" id="93377"/>
<dbReference type="RefSeq" id="XP_006831518.1">
    <property type="nucleotide sequence ID" value="XM_006831455.1"/>
</dbReference>
<evidence type="ECO:0000256" key="1">
    <source>
        <dbReference type="ARBA" id="ARBA00002762"/>
    </source>
</evidence>
<dbReference type="Proteomes" id="UP000504623">
    <property type="component" value="Unplaced"/>
</dbReference>
<keyword evidence="4" id="KW-1003">Cell membrane</keyword>
<dbReference type="GeneID" id="102818806"/>
<feature type="region of interest" description="Disordered" evidence="11">
    <location>
        <begin position="63"/>
        <end position="94"/>
    </location>
</feature>
<dbReference type="GO" id="GO:0005886">
    <property type="term" value="C:plasma membrane"/>
    <property type="evidence" value="ECO:0007669"/>
    <property type="project" value="UniProtKB-SubCell"/>
</dbReference>
<evidence type="ECO:0000256" key="7">
    <source>
        <dbReference type="ARBA" id="ARBA00023136"/>
    </source>
</evidence>
<reference evidence="14" key="1">
    <citation type="submission" date="2025-08" db="UniProtKB">
        <authorList>
            <consortium name="RefSeq"/>
        </authorList>
    </citation>
    <scope>IDENTIFICATION</scope>
    <source>
        <tissue evidence="14">Spleen</tissue>
    </source>
</reference>